<name>A0AA38MPQ2_9CUCU</name>
<proteinExistence type="predicted"/>
<reference evidence="1" key="1">
    <citation type="journal article" date="2023" name="G3 (Bethesda)">
        <title>Whole genome assemblies of Zophobas morio and Tenebrio molitor.</title>
        <authorList>
            <person name="Kaur S."/>
            <person name="Stinson S.A."/>
            <person name="diCenzo G.C."/>
        </authorList>
    </citation>
    <scope>NUCLEOTIDE SEQUENCE</scope>
    <source>
        <strain evidence="1">QUZm001</strain>
    </source>
</reference>
<gene>
    <name evidence="1" type="ORF">Zmor_001983</name>
</gene>
<dbReference type="EMBL" id="JALNTZ010000001">
    <property type="protein sequence ID" value="KAJ3666545.1"/>
    <property type="molecule type" value="Genomic_DNA"/>
</dbReference>
<keyword evidence="2" id="KW-1185">Reference proteome</keyword>
<evidence type="ECO:0000313" key="1">
    <source>
        <dbReference type="EMBL" id="KAJ3666545.1"/>
    </source>
</evidence>
<accession>A0AA38MPQ2</accession>
<comment type="caution">
    <text evidence="1">The sequence shown here is derived from an EMBL/GenBank/DDBJ whole genome shotgun (WGS) entry which is preliminary data.</text>
</comment>
<dbReference type="Proteomes" id="UP001168821">
    <property type="component" value="Unassembled WGS sequence"/>
</dbReference>
<evidence type="ECO:0000313" key="2">
    <source>
        <dbReference type="Proteomes" id="UP001168821"/>
    </source>
</evidence>
<protein>
    <submittedName>
        <fullName evidence="1">Uncharacterized protein</fullName>
    </submittedName>
</protein>
<dbReference type="AlphaFoldDB" id="A0AA38MPQ2"/>
<organism evidence="1 2">
    <name type="scientific">Zophobas morio</name>
    <dbReference type="NCBI Taxonomy" id="2755281"/>
    <lineage>
        <taxon>Eukaryota</taxon>
        <taxon>Metazoa</taxon>
        <taxon>Ecdysozoa</taxon>
        <taxon>Arthropoda</taxon>
        <taxon>Hexapoda</taxon>
        <taxon>Insecta</taxon>
        <taxon>Pterygota</taxon>
        <taxon>Neoptera</taxon>
        <taxon>Endopterygota</taxon>
        <taxon>Coleoptera</taxon>
        <taxon>Polyphaga</taxon>
        <taxon>Cucujiformia</taxon>
        <taxon>Tenebrionidae</taxon>
        <taxon>Zophobas</taxon>
    </lineage>
</organism>
<sequence>MNREEPSAFGTKKIREMNWPSQGSQAATAPIRISVLISERRAVVSAGDQSGVDGIYVCEGVEWKGITRPLTMDRTEWSFVIVLHSSMKVWSSPAYNCVLTVATDGATLCSSQSGVFRIVSTMELFAPVGFDGWISLSGRVVPLRGCATGDTERGPCSLNVVRPGGVGRQVEDEVSSPEFSSDLLMFSPKL</sequence>